<feature type="region of interest" description="Disordered" evidence="1">
    <location>
        <begin position="132"/>
        <end position="162"/>
    </location>
</feature>
<keyword evidence="2" id="KW-0732">Signal</keyword>
<evidence type="ECO:0000256" key="1">
    <source>
        <dbReference type="SAM" id="MobiDB-lite"/>
    </source>
</evidence>
<gene>
    <name evidence="4" type="ORF">GONAM_59_00260</name>
</gene>
<feature type="compositionally biased region" description="Basic and acidic residues" evidence="1">
    <location>
        <begin position="136"/>
        <end position="152"/>
    </location>
</feature>
<dbReference type="RefSeq" id="WP_006868830.1">
    <property type="nucleotide sequence ID" value="NZ_BAHE01000059.1"/>
</dbReference>
<dbReference type="InterPro" id="IPR012347">
    <property type="entry name" value="Ferritin-like"/>
</dbReference>
<dbReference type="AlphaFoldDB" id="K6WTF1"/>
<dbReference type="PANTHER" id="PTHR36933">
    <property type="entry name" value="SLL0788 PROTEIN"/>
    <property type="match status" value="1"/>
</dbReference>
<dbReference type="Proteomes" id="UP000035058">
    <property type="component" value="Unassembled WGS sequence"/>
</dbReference>
<feature type="region of interest" description="Disordered" evidence="1">
    <location>
        <begin position="30"/>
        <end position="63"/>
    </location>
</feature>
<proteinExistence type="predicted"/>
<name>K6WTF1_9ACTN</name>
<feature type="chain" id="PRO_5038979144" description="DUF305 domain-containing protein" evidence="2">
    <location>
        <begin position="29"/>
        <end position="243"/>
    </location>
</feature>
<sequence length="243" mass="25678">MSVQHNATLRRRAAFGTAVGAALALALAGCSTDDSPSGGTSADRPASSVADASAPGQSPAAEHNDADVEFTTEMVGHHRQAVMMADLVEGRTQNRELITLADTIEDAQDDEIDQMTARLKSWGVPVTGHMDDDGDSDHGDDMDHGDMDHGDMGHGNMGQGNTGHGNMPGMMSAEQMAAVRQASGGEFDRLWLEGMIRHHEGAIAMADEVLANGTDPATRTLATQVRTTQQAEIDQMRAMLGQN</sequence>
<protein>
    <recommendedName>
        <fullName evidence="3">DUF305 domain-containing protein</fullName>
    </recommendedName>
</protein>
<dbReference type="Pfam" id="PF03713">
    <property type="entry name" value="DUF305"/>
    <property type="match status" value="1"/>
</dbReference>
<evidence type="ECO:0000313" key="5">
    <source>
        <dbReference type="Proteomes" id="UP000035058"/>
    </source>
</evidence>
<dbReference type="PROSITE" id="PS51318">
    <property type="entry name" value="TAT"/>
    <property type="match status" value="1"/>
</dbReference>
<dbReference type="InterPro" id="IPR005183">
    <property type="entry name" value="DUF305_CopM-like"/>
</dbReference>
<dbReference type="PANTHER" id="PTHR36933:SF1">
    <property type="entry name" value="SLL0788 PROTEIN"/>
    <property type="match status" value="1"/>
</dbReference>
<reference evidence="4 5" key="1">
    <citation type="submission" date="2012-08" db="EMBL/GenBank/DDBJ databases">
        <title>Whole genome shotgun sequence of Gordonia namibiensis NBRC 108229.</title>
        <authorList>
            <person name="Isaki-Nakamura S."/>
            <person name="Hosoyama A."/>
            <person name="Tsuchikane K."/>
            <person name="Katsumata H."/>
            <person name="Baba S."/>
            <person name="Yamazaki S."/>
            <person name="Fujita N."/>
        </authorList>
    </citation>
    <scope>NUCLEOTIDE SEQUENCE [LARGE SCALE GENOMIC DNA]</scope>
    <source>
        <strain evidence="4 5">NBRC 108229</strain>
    </source>
</reference>
<evidence type="ECO:0000313" key="4">
    <source>
        <dbReference type="EMBL" id="GAC02701.1"/>
    </source>
</evidence>
<accession>K6WTF1</accession>
<keyword evidence="5" id="KW-1185">Reference proteome</keyword>
<feature type="compositionally biased region" description="Gly residues" evidence="1">
    <location>
        <begin position="153"/>
        <end position="162"/>
    </location>
</feature>
<evidence type="ECO:0000256" key="2">
    <source>
        <dbReference type="SAM" id="SignalP"/>
    </source>
</evidence>
<comment type="caution">
    <text evidence="4">The sequence shown here is derived from an EMBL/GenBank/DDBJ whole genome shotgun (WGS) entry which is preliminary data.</text>
</comment>
<dbReference type="InterPro" id="IPR006311">
    <property type="entry name" value="TAT_signal"/>
</dbReference>
<organism evidence="4 5">
    <name type="scientific">Gordonia namibiensis NBRC 108229</name>
    <dbReference type="NCBI Taxonomy" id="1208314"/>
    <lineage>
        <taxon>Bacteria</taxon>
        <taxon>Bacillati</taxon>
        <taxon>Actinomycetota</taxon>
        <taxon>Actinomycetes</taxon>
        <taxon>Mycobacteriales</taxon>
        <taxon>Gordoniaceae</taxon>
        <taxon>Gordonia</taxon>
    </lineage>
</organism>
<dbReference type="EMBL" id="BAHE01000059">
    <property type="protein sequence ID" value="GAC02701.1"/>
    <property type="molecule type" value="Genomic_DNA"/>
</dbReference>
<feature type="domain" description="DUF305" evidence="3">
    <location>
        <begin position="67"/>
        <end position="240"/>
    </location>
</feature>
<dbReference type="Gene3D" id="1.20.1260.10">
    <property type="match status" value="1"/>
</dbReference>
<feature type="signal peptide" evidence="2">
    <location>
        <begin position="1"/>
        <end position="28"/>
    </location>
</feature>
<evidence type="ECO:0000259" key="3">
    <source>
        <dbReference type="Pfam" id="PF03713"/>
    </source>
</evidence>